<evidence type="ECO:0000256" key="2">
    <source>
        <dbReference type="RuleBase" id="RU362097"/>
    </source>
</evidence>
<dbReference type="Pfam" id="PF02321">
    <property type="entry name" value="OEP"/>
    <property type="match status" value="2"/>
</dbReference>
<organism evidence="3 4">
    <name type="scientific">Fodinibius roseus</name>
    <dbReference type="NCBI Taxonomy" id="1194090"/>
    <lineage>
        <taxon>Bacteria</taxon>
        <taxon>Pseudomonadati</taxon>
        <taxon>Balneolota</taxon>
        <taxon>Balneolia</taxon>
        <taxon>Balneolales</taxon>
        <taxon>Balneolaceae</taxon>
        <taxon>Fodinibius</taxon>
    </lineage>
</organism>
<keyword evidence="2" id="KW-0564">Palmitate</keyword>
<gene>
    <name evidence="3" type="ORF">SAMN05443144_10732</name>
</gene>
<keyword evidence="2" id="KW-0812">Transmembrane</keyword>
<protein>
    <submittedName>
        <fullName evidence="3">Efflux transporter, outer membrane factor (OMF) lipoprotein, NodT family</fullName>
    </submittedName>
</protein>
<dbReference type="NCBIfam" id="TIGR01845">
    <property type="entry name" value="outer_NodT"/>
    <property type="match status" value="1"/>
</dbReference>
<proteinExistence type="inferred from homology"/>
<dbReference type="PANTHER" id="PTHR30203:SF33">
    <property type="entry name" value="BLR4455 PROTEIN"/>
    <property type="match status" value="1"/>
</dbReference>
<evidence type="ECO:0000313" key="3">
    <source>
        <dbReference type="EMBL" id="SHF28285.1"/>
    </source>
</evidence>
<dbReference type="Gene3D" id="1.20.1600.10">
    <property type="entry name" value="Outer membrane efflux proteins (OEP)"/>
    <property type="match status" value="1"/>
</dbReference>
<dbReference type="EMBL" id="FQUS01000007">
    <property type="protein sequence ID" value="SHF28285.1"/>
    <property type="molecule type" value="Genomic_DNA"/>
</dbReference>
<dbReference type="Gene3D" id="2.20.200.10">
    <property type="entry name" value="Outer membrane efflux proteins (OEP)"/>
    <property type="match status" value="1"/>
</dbReference>
<accession>A0A1M5ADQ2</accession>
<keyword evidence="2" id="KW-1134">Transmembrane beta strand</keyword>
<dbReference type="GO" id="GO:0005886">
    <property type="term" value="C:plasma membrane"/>
    <property type="evidence" value="ECO:0007669"/>
    <property type="project" value="UniProtKB-SubCell"/>
</dbReference>
<dbReference type="AlphaFoldDB" id="A0A1M5ADQ2"/>
<keyword evidence="2" id="KW-0472">Membrane</keyword>
<evidence type="ECO:0000256" key="1">
    <source>
        <dbReference type="ARBA" id="ARBA00007613"/>
    </source>
</evidence>
<dbReference type="PANTHER" id="PTHR30203">
    <property type="entry name" value="OUTER MEMBRANE CATION EFFLUX PROTEIN"/>
    <property type="match status" value="1"/>
</dbReference>
<comment type="subcellular location">
    <subcellularLocation>
        <location evidence="2">Cell membrane</location>
        <topology evidence="2">Lipid-anchor</topology>
    </subcellularLocation>
</comment>
<dbReference type="InterPro" id="IPR010131">
    <property type="entry name" value="MdtP/NodT-like"/>
</dbReference>
<name>A0A1M5ADQ2_9BACT</name>
<keyword evidence="2 3" id="KW-0449">Lipoprotein</keyword>
<comment type="similarity">
    <text evidence="1 2">Belongs to the outer membrane factor (OMF) (TC 1.B.17) family.</text>
</comment>
<dbReference type="InterPro" id="IPR003423">
    <property type="entry name" value="OMP_efflux"/>
</dbReference>
<dbReference type="SUPFAM" id="SSF56954">
    <property type="entry name" value="Outer membrane efflux proteins (OEP)"/>
    <property type="match status" value="1"/>
</dbReference>
<reference evidence="3 4" key="1">
    <citation type="submission" date="2016-11" db="EMBL/GenBank/DDBJ databases">
        <authorList>
            <person name="Jaros S."/>
            <person name="Januszkiewicz K."/>
            <person name="Wedrychowicz H."/>
        </authorList>
    </citation>
    <scope>NUCLEOTIDE SEQUENCE [LARGE SCALE GENOMIC DNA]</scope>
    <source>
        <strain evidence="3 4">DSM 21986</strain>
    </source>
</reference>
<keyword evidence="4" id="KW-1185">Reference proteome</keyword>
<evidence type="ECO:0000313" key="4">
    <source>
        <dbReference type="Proteomes" id="UP000184041"/>
    </source>
</evidence>
<dbReference type="Proteomes" id="UP000184041">
    <property type="component" value="Unassembled WGS sequence"/>
</dbReference>
<dbReference type="STRING" id="1194090.SAMN05443144_10732"/>
<dbReference type="GO" id="GO:0015562">
    <property type="term" value="F:efflux transmembrane transporter activity"/>
    <property type="evidence" value="ECO:0007669"/>
    <property type="project" value="InterPro"/>
</dbReference>
<sequence length="501" mass="56272">MLMNLFAKLNDLFPDTMPYKSNVPFIAVILLGVTLSSCIATKPYEKPDIATENLYPFEQVELDSTTLADMPWQQVFRDPRLRDLIEEALDHNLELQSAIQQIRIAEANFFEGRMSMLPNLSAGADVSYNEQSDNSVNFGEGLDNISIPASEQYAVSLSSSWELDVWGKLTSAKKASFAALLQTEATRRAVQTTLIANVASTYYRLLALDKQLEITRQTVENRRRDVETVRSLKESDMVTGVSLQQSIANRYAAEVTIPEIEQQITVQEHALSMLLGRAPGSIERTSLSEQHPIDSLATGIPAQLLRNRPDIIAAEYSFRNAFELTNNARAYFYPSFTLTARGGYQSLQTEDLFQPGSLFYNLAAGLTQPIFNRGQNRARLKRSKARQKQALLELRSTILDASSEVSNTLSAFQKAEQKLQLRQNQLEALEHAVEFSRELLQYGEANYTEVLTTQQQLLSAQISNINDRLQQLTAGVDLYRALGGGWEKPAENQRVQNESRE</sequence>